<evidence type="ECO:0000256" key="2">
    <source>
        <dbReference type="ARBA" id="ARBA00009194"/>
    </source>
</evidence>
<protein>
    <submittedName>
        <fullName evidence="5">Lipoprotein LprG (27 kDa lipoprotein)</fullName>
    </submittedName>
</protein>
<dbReference type="SUPFAM" id="SSF89392">
    <property type="entry name" value="Prokaryotic lipoproteins and lipoprotein localization factors"/>
    <property type="match status" value="1"/>
</dbReference>
<dbReference type="Gene3D" id="2.50.20.20">
    <property type="match status" value="1"/>
</dbReference>
<dbReference type="AlphaFoldDB" id="A0A8J3JJD0"/>
<feature type="chain" id="PRO_5035198799" evidence="4">
    <location>
        <begin position="35"/>
        <end position="241"/>
    </location>
</feature>
<feature type="signal peptide" evidence="4">
    <location>
        <begin position="1"/>
        <end position="34"/>
    </location>
</feature>
<dbReference type="GO" id="GO:0030313">
    <property type="term" value="C:cell envelope"/>
    <property type="evidence" value="ECO:0007669"/>
    <property type="project" value="UniProtKB-SubCell"/>
</dbReference>
<organism evidence="5 6">
    <name type="scientific">Catellatospora bangladeshensis</name>
    <dbReference type="NCBI Taxonomy" id="310355"/>
    <lineage>
        <taxon>Bacteria</taxon>
        <taxon>Bacillati</taxon>
        <taxon>Actinomycetota</taxon>
        <taxon>Actinomycetes</taxon>
        <taxon>Micromonosporales</taxon>
        <taxon>Micromonosporaceae</taxon>
        <taxon>Catellatospora</taxon>
    </lineage>
</organism>
<evidence type="ECO:0000313" key="5">
    <source>
        <dbReference type="EMBL" id="GIF79623.1"/>
    </source>
</evidence>
<proteinExistence type="inferred from homology"/>
<keyword evidence="5" id="KW-0449">Lipoprotein</keyword>
<sequence length="241" mass="24638">MPGGTTMRRMFRTSHALAALAALALTLTGCTSTADDPTTPADLPAAQTLLTEGAAAMTAVKSAHFVIDVTGKISGVPLKRAEGDLTQEGSAKGTATIETLGTAVEANFVIVGDKAYLQGATGGYQQFPLTAAAQLYDPSAILDPNRGVAKLLTTIKSATTKAKETVDGRETYKIEVEPDAVALAALVPGVGAGVTGFLWLDASTKQLVKGEFTVPAKGSDPAGVVAVTFSKYNEPVTISAP</sequence>
<comment type="caution">
    <text evidence="5">The sequence shown here is derived from an EMBL/GenBank/DDBJ whole genome shotgun (WGS) entry which is preliminary data.</text>
</comment>
<comment type="similarity">
    <text evidence="2">Belongs to the LppX/LprAFG lipoprotein family.</text>
</comment>
<keyword evidence="3" id="KW-1003">Cell membrane</keyword>
<dbReference type="CDD" id="cd16334">
    <property type="entry name" value="LppX-like"/>
    <property type="match status" value="1"/>
</dbReference>
<reference evidence="5 6" key="1">
    <citation type="submission" date="2021-01" db="EMBL/GenBank/DDBJ databases">
        <title>Whole genome shotgun sequence of Catellatospora bangladeshensis NBRC 107357.</title>
        <authorList>
            <person name="Komaki H."/>
            <person name="Tamura T."/>
        </authorList>
    </citation>
    <scope>NUCLEOTIDE SEQUENCE [LARGE SCALE GENOMIC DNA]</scope>
    <source>
        <strain evidence="5 6">NBRC 107357</strain>
    </source>
</reference>
<keyword evidence="6" id="KW-1185">Reference proteome</keyword>
<evidence type="ECO:0000256" key="4">
    <source>
        <dbReference type="SAM" id="SignalP"/>
    </source>
</evidence>
<accession>A0A8J3JJD0</accession>
<evidence type="ECO:0000256" key="3">
    <source>
        <dbReference type="ARBA" id="ARBA00022475"/>
    </source>
</evidence>
<evidence type="ECO:0000313" key="6">
    <source>
        <dbReference type="Proteomes" id="UP000601223"/>
    </source>
</evidence>
<comment type="subcellular location">
    <subcellularLocation>
        <location evidence="1">Cell envelope</location>
    </subcellularLocation>
</comment>
<dbReference type="Proteomes" id="UP000601223">
    <property type="component" value="Unassembled WGS sequence"/>
</dbReference>
<dbReference type="InterPro" id="IPR009830">
    <property type="entry name" value="LppX/LprAFG"/>
</dbReference>
<keyword evidence="4" id="KW-0732">Signal</keyword>
<keyword evidence="3" id="KW-0472">Membrane</keyword>
<evidence type="ECO:0000256" key="1">
    <source>
        <dbReference type="ARBA" id="ARBA00004196"/>
    </source>
</evidence>
<name>A0A8J3JJD0_9ACTN</name>
<dbReference type="Pfam" id="PF07161">
    <property type="entry name" value="LppX_LprAFG"/>
    <property type="match status" value="1"/>
</dbReference>
<dbReference type="InterPro" id="IPR029046">
    <property type="entry name" value="LolA/LolB/LppX"/>
</dbReference>
<gene>
    <name evidence="5" type="ORF">Cba03nite_09720</name>
</gene>
<dbReference type="EMBL" id="BONF01000007">
    <property type="protein sequence ID" value="GIF79623.1"/>
    <property type="molecule type" value="Genomic_DNA"/>
</dbReference>